<dbReference type="Proteomes" id="UP000683925">
    <property type="component" value="Unassembled WGS sequence"/>
</dbReference>
<dbReference type="EMBL" id="CAJJDP010000019">
    <property type="protein sequence ID" value="CAD8146997.1"/>
    <property type="molecule type" value="Genomic_DNA"/>
</dbReference>
<dbReference type="PANTHER" id="PTHR12802:SF155">
    <property type="entry name" value="DEUBIQUITINASE MYSM1"/>
    <property type="match status" value="1"/>
</dbReference>
<sequence>MNQQNSDAELRFINSVASSPHTHKLAKQIYPLDYTYSQQEYESTPIVLRLINQPSNDLIVLTKKKIRKQLPSNQLCNSGHWTPEEHQTYVEFLQNHLTQSLSCSQDNKKNNKIFKLMSQTIGTRSPSQCRSHHQKFNPNTPAGQKRMKKTNKKINANFQIKLPITNSIKQFYTPDLKPNLGLHYDLFQSLCLTFQNVMIHKISNRRNLSKLEFESIHIAILMIIKIFVILITISFWNELYNQKFKILNVNYTQRFFLVFSVKIINNDLLALLQQDNKRINLVILLCPFKLQFQIRNIPQFISIYVRV</sequence>
<dbReference type="PANTHER" id="PTHR12802">
    <property type="entry name" value="SWI/SNF COMPLEX-RELATED"/>
    <property type="match status" value="1"/>
</dbReference>
<reference evidence="5" key="1">
    <citation type="submission" date="2021-01" db="EMBL/GenBank/DDBJ databases">
        <authorList>
            <consortium name="Genoscope - CEA"/>
            <person name="William W."/>
        </authorList>
    </citation>
    <scope>NUCLEOTIDE SEQUENCE</scope>
</reference>
<feature type="transmembrane region" description="Helical" evidence="3">
    <location>
        <begin position="215"/>
        <end position="235"/>
    </location>
</feature>
<name>A0A8S1T5W0_PAROT</name>
<dbReference type="OrthoDB" id="300907at2759"/>
<keyword evidence="1" id="KW-0539">Nucleus</keyword>
<feature type="domain" description="Myb-like" evidence="4">
    <location>
        <begin position="77"/>
        <end position="139"/>
    </location>
</feature>
<dbReference type="InterPro" id="IPR001005">
    <property type="entry name" value="SANT/Myb"/>
</dbReference>
<keyword evidence="3" id="KW-1133">Transmembrane helix</keyword>
<keyword evidence="6" id="KW-1185">Reference proteome</keyword>
<dbReference type="AlphaFoldDB" id="A0A8S1T5W0"/>
<organism evidence="5 6">
    <name type="scientific">Paramecium octaurelia</name>
    <dbReference type="NCBI Taxonomy" id="43137"/>
    <lineage>
        <taxon>Eukaryota</taxon>
        <taxon>Sar</taxon>
        <taxon>Alveolata</taxon>
        <taxon>Ciliophora</taxon>
        <taxon>Intramacronucleata</taxon>
        <taxon>Oligohymenophorea</taxon>
        <taxon>Peniculida</taxon>
        <taxon>Parameciidae</taxon>
        <taxon>Paramecium</taxon>
    </lineage>
</organism>
<comment type="caution">
    <text evidence="5">The sequence shown here is derived from an EMBL/GenBank/DDBJ whole genome shotgun (WGS) entry which is preliminary data.</text>
</comment>
<keyword evidence="3" id="KW-0472">Membrane</keyword>
<evidence type="ECO:0000313" key="6">
    <source>
        <dbReference type="Proteomes" id="UP000683925"/>
    </source>
</evidence>
<feature type="region of interest" description="Disordered" evidence="2">
    <location>
        <begin position="124"/>
        <end position="145"/>
    </location>
</feature>
<evidence type="ECO:0000256" key="2">
    <source>
        <dbReference type="SAM" id="MobiDB-lite"/>
    </source>
</evidence>
<keyword evidence="3" id="KW-0812">Transmembrane</keyword>
<evidence type="ECO:0000256" key="1">
    <source>
        <dbReference type="ARBA" id="ARBA00023242"/>
    </source>
</evidence>
<proteinExistence type="predicted"/>
<dbReference type="SMART" id="SM00717">
    <property type="entry name" value="SANT"/>
    <property type="match status" value="1"/>
</dbReference>
<evidence type="ECO:0000313" key="5">
    <source>
        <dbReference type="EMBL" id="CAD8146997.1"/>
    </source>
</evidence>
<evidence type="ECO:0000256" key="3">
    <source>
        <dbReference type="SAM" id="Phobius"/>
    </source>
</evidence>
<evidence type="ECO:0000259" key="4">
    <source>
        <dbReference type="SMART" id="SM00717"/>
    </source>
</evidence>
<accession>A0A8S1T5W0</accession>
<gene>
    <name evidence="5" type="ORF">POCTA_138.1.T0190211</name>
</gene>
<protein>
    <recommendedName>
        <fullName evidence="4">Myb-like domain-containing protein</fullName>
    </recommendedName>
</protein>